<reference evidence="1 2" key="1">
    <citation type="journal article" date="2021" name="Elife">
        <title>Chloroplast acquisition without the gene transfer in kleptoplastic sea slugs, Plakobranchus ocellatus.</title>
        <authorList>
            <person name="Maeda T."/>
            <person name="Takahashi S."/>
            <person name="Yoshida T."/>
            <person name="Shimamura S."/>
            <person name="Takaki Y."/>
            <person name="Nagai Y."/>
            <person name="Toyoda A."/>
            <person name="Suzuki Y."/>
            <person name="Arimoto A."/>
            <person name="Ishii H."/>
            <person name="Satoh N."/>
            <person name="Nishiyama T."/>
            <person name="Hasebe M."/>
            <person name="Maruyama T."/>
            <person name="Minagawa J."/>
            <person name="Obokata J."/>
            <person name="Shigenobu S."/>
        </authorList>
    </citation>
    <scope>NUCLEOTIDE SEQUENCE [LARGE SCALE GENOMIC DNA]</scope>
</reference>
<evidence type="ECO:0000313" key="2">
    <source>
        <dbReference type="Proteomes" id="UP000735302"/>
    </source>
</evidence>
<dbReference type="EMBL" id="BLXT01007159">
    <property type="protein sequence ID" value="GFO36967.1"/>
    <property type="molecule type" value="Genomic_DNA"/>
</dbReference>
<accession>A0AAV4CYE5</accession>
<name>A0AAV4CYE5_9GAST</name>
<organism evidence="1 2">
    <name type="scientific">Plakobranchus ocellatus</name>
    <dbReference type="NCBI Taxonomy" id="259542"/>
    <lineage>
        <taxon>Eukaryota</taxon>
        <taxon>Metazoa</taxon>
        <taxon>Spiralia</taxon>
        <taxon>Lophotrochozoa</taxon>
        <taxon>Mollusca</taxon>
        <taxon>Gastropoda</taxon>
        <taxon>Heterobranchia</taxon>
        <taxon>Euthyneura</taxon>
        <taxon>Panpulmonata</taxon>
        <taxon>Sacoglossa</taxon>
        <taxon>Placobranchoidea</taxon>
        <taxon>Plakobranchidae</taxon>
        <taxon>Plakobranchus</taxon>
    </lineage>
</organism>
<dbReference type="AlphaFoldDB" id="A0AAV4CYE5"/>
<sequence length="99" mass="11315">MECGPRYHGYHHMLESLATSQLMDYQTKEGPSHNTEAINSLATRQLGTVEYGTVSDMINDFPNSRTPTRQMITTRSAQERCRANFHARARHTLFLSDRA</sequence>
<dbReference type="Proteomes" id="UP000735302">
    <property type="component" value="Unassembled WGS sequence"/>
</dbReference>
<proteinExistence type="predicted"/>
<comment type="caution">
    <text evidence="1">The sequence shown here is derived from an EMBL/GenBank/DDBJ whole genome shotgun (WGS) entry which is preliminary data.</text>
</comment>
<protein>
    <submittedName>
        <fullName evidence="1">Uncharacterized protein</fullName>
    </submittedName>
</protein>
<evidence type="ECO:0000313" key="1">
    <source>
        <dbReference type="EMBL" id="GFO36967.1"/>
    </source>
</evidence>
<gene>
    <name evidence="1" type="ORF">PoB_006347200</name>
</gene>
<keyword evidence="2" id="KW-1185">Reference proteome</keyword>